<dbReference type="InterPro" id="IPR007344">
    <property type="entry name" value="GrpB/CoaE"/>
</dbReference>
<dbReference type="PANTHER" id="PTHR34822">
    <property type="entry name" value="GRPB DOMAIN PROTEIN (AFU_ORTHOLOGUE AFUA_1G01530)"/>
    <property type="match status" value="1"/>
</dbReference>
<protein>
    <submittedName>
        <fullName evidence="1">GrpB family protein</fullName>
    </submittedName>
</protein>
<evidence type="ECO:0000313" key="2">
    <source>
        <dbReference type="Proteomes" id="UP001267426"/>
    </source>
</evidence>
<dbReference type="Pfam" id="PF04229">
    <property type="entry name" value="GrpB"/>
    <property type="match status" value="1"/>
</dbReference>
<comment type="caution">
    <text evidence="1">The sequence shown here is derived from an EMBL/GenBank/DDBJ whole genome shotgun (WGS) entry which is preliminary data.</text>
</comment>
<dbReference type="Proteomes" id="UP001267426">
    <property type="component" value="Unassembled WGS sequence"/>
</dbReference>
<dbReference type="InterPro" id="IPR043519">
    <property type="entry name" value="NT_sf"/>
</dbReference>
<organism evidence="1 2">
    <name type="scientific">Rubrivirga litoralis</name>
    <dbReference type="NCBI Taxonomy" id="3075598"/>
    <lineage>
        <taxon>Bacteria</taxon>
        <taxon>Pseudomonadati</taxon>
        <taxon>Rhodothermota</taxon>
        <taxon>Rhodothermia</taxon>
        <taxon>Rhodothermales</taxon>
        <taxon>Rubricoccaceae</taxon>
        <taxon>Rubrivirga</taxon>
    </lineage>
</organism>
<sequence>MSLVIANYDPEWPLHFEREASAVRSVQGVHAVEHVGSTAVPGLAARPTIDLLVGVDDSAAAPPAPFEALGYHEEAGAPLRTFWKGTRAFKTYELLVVEAGGAVWRRRLDLRDRLRADPALAEHYAHRKRELALAHEGNPAAYAEAKAGFVDALLS</sequence>
<name>A0ABU3BSM7_9BACT</name>
<dbReference type="Gene3D" id="3.30.460.10">
    <property type="entry name" value="Beta Polymerase, domain 2"/>
    <property type="match status" value="1"/>
</dbReference>
<gene>
    <name evidence="1" type="ORF">RM540_11100</name>
</gene>
<proteinExistence type="predicted"/>
<dbReference type="PANTHER" id="PTHR34822:SF1">
    <property type="entry name" value="GRPB FAMILY PROTEIN"/>
    <property type="match status" value="1"/>
</dbReference>
<evidence type="ECO:0000313" key="1">
    <source>
        <dbReference type="EMBL" id="MDT0632294.1"/>
    </source>
</evidence>
<dbReference type="EMBL" id="JAVRHT010000025">
    <property type="protein sequence ID" value="MDT0632294.1"/>
    <property type="molecule type" value="Genomic_DNA"/>
</dbReference>
<reference evidence="1 2" key="1">
    <citation type="submission" date="2023-09" db="EMBL/GenBank/DDBJ databases">
        <authorList>
            <person name="Rey-Velasco X."/>
        </authorList>
    </citation>
    <scope>NUCLEOTIDE SEQUENCE [LARGE SCALE GENOMIC DNA]</scope>
    <source>
        <strain evidence="1 2">F394</strain>
    </source>
</reference>
<keyword evidence="2" id="KW-1185">Reference proteome</keyword>
<dbReference type="RefSeq" id="WP_311664058.1">
    <property type="nucleotide sequence ID" value="NZ_JAVRHT010000025.1"/>
</dbReference>
<accession>A0ABU3BSM7</accession>
<dbReference type="SUPFAM" id="SSF81301">
    <property type="entry name" value="Nucleotidyltransferase"/>
    <property type="match status" value="1"/>
</dbReference>